<dbReference type="Proteomes" id="UP000799429">
    <property type="component" value="Unassembled WGS sequence"/>
</dbReference>
<keyword evidence="2" id="KW-1185">Reference proteome</keyword>
<reference evidence="1" key="1">
    <citation type="journal article" date="2020" name="Stud. Mycol.">
        <title>101 Dothideomycetes genomes: a test case for predicting lifestyles and emergence of pathogens.</title>
        <authorList>
            <person name="Haridas S."/>
            <person name="Albert R."/>
            <person name="Binder M."/>
            <person name="Bloem J."/>
            <person name="Labutti K."/>
            <person name="Salamov A."/>
            <person name="Andreopoulos B."/>
            <person name="Baker S."/>
            <person name="Barry K."/>
            <person name="Bills G."/>
            <person name="Bluhm B."/>
            <person name="Cannon C."/>
            <person name="Castanera R."/>
            <person name="Culley D."/>
            <person name="Daum C."/>
            <person name="Ezra D."/>
            <person name="Gonzalez J."/>
            <person name="Henrissat B."/>
            <person name="Kuo A."/>
            <person name="Liang C."/>
            <person name="Lipzen A."/>
            <person name="Lutzoni F."/>
            <person name="Magnuson J."/>
            <person name="Mondo S."/>
            <person name="Nolan M."/>
            <person name="Ohm R."/>
            <person name="Pangilinan J."/>
            <person name="Park H.-J."/>
            <person name="Ramirez L."/>
            <person name="Alfaro M."/>
            <person name="Sun H."/>
            <person name="Tritt A."/>
            <person name="Yoshinaga Y."/>
            <person name="Zwiers L.-H."/>
            <person name="Turgeon B."/>
            <person name="Goodwin S."/>
            <person name="Spatafora J."/>
            <person name="Crous P."/>
            <person name="Grigoriev I."/>
        </authorList>
    </citation>
    <scope>NUCLEOTIDE SEQUENCE</scope>
    <source>
        <strain evidence="1">CBS 101060</strain>
    </source>
</reference>
<organism evidence="1 2">
    <name type="scientific">Patellaria atrata CBS 101060</name>
    <dbReference type="NCBI Taxonomy" id="1346257"/>
    <lineage>
        <taxon>Eukaryota</taxon>
        <taxon>Fungi</taxon>
        <taxon>Dikarya</taxon>
        <taxon>Ascomycota</taxon>
        <taxon>Pezizomycotina</taxon>
        <taxon>Dothideomycetes</taxon>
        <taxon>Dothideomycetes incertae sedis</taxon>
        <taxon>Patellariales</taxon>
        <taxon>Patellariaceae</taxon>
        <taxon>Patellaria</taxon>
    </lineage>
</organism>
<accession>A0A9P4SIP5</accession>
<dbReference type="AlphaFoldDB" id="A0A9P4SIP5"/>
<evidence type="ECO:0000313" key="1">
    <source>
        <dbReference type="EMBL" id="KAF2843398.1"/>
    </source>
</evidence>
<evidence type="ECO:0000313" key="2">
    <source>
        <dbReference type="Proteomes" id="UP000799429"/>
    </source>
</evidence>
<protein>
    <submittedName>
        <fullName evidence="1">Uncharacterized protein</fullName>
    </submittedName>
</protein>
<proteinExistence type="predicted"/>
<gene>
    <name evidence="1" type="ORF">M501DRAFT_994312</name>
</gene>
<feature type="non-terminal residue" evidence="1">
    <location>
        <position position="82"/>
    </location>
</feature>
<sequence length="82" mass="9148">MEDVVSALVSTTLPCVLHTLHARLATCLEKAKGSMSPLLMQSKLRQYVASRPYMMPSYNSNLGLLSLFHPKDNEECIISRPL</sequence>
<comment type="caution">
    <text evidence="1">The sequence shown here is derived from an EMBL/GenBank/DDBJ whole genome shotgun (WGS) entry which is preliminary data.</text>
</comment>
<name>A0A9P4SIP5_9PEZI</name>
<dbReference type="EMBL" id="MU006089">
    <property type="protein sequence ID" value="KAF2843398.1"/>
    <property type="molecule type" value="Genomic_DNA"/>
</dbReference>